<keyword evidence="2" id="KW-1133">Transmembrane helix</keyword>
<dbReference type="RefSeq" id="WP_183901035.1">
    <property type="nucleotide sequence ID" value="NZ_JACIDW010000010.1"/>
</dbReference>
<proteinExistence type="predicted"/>
<accession>A0A7W6CQS0</accession>
<feature type="compositionally biased region" description="Basic and acidic residues" evidence="1">
    <location>
        <begin position="179"/>
        <end position="196"/>
    </location>
</feature>
<feature type="transmembrane region" description="Helical" evidence="2">
    <location>
        <begin position="43"/>
        <end position="69"/>
    </location>
</feature>
<keyword evidence="2" id="KW-0472">Membrane</keyword>
<evidence type="ECO:0008006" key="5">
    <source>
        <dbReference type="Google" id="ProtNLM"/>
    </source>
</evidence>
<sequence length="304" mass="32774">MAIRFDRPVSNAARFSRRFAAFALVLCLAALIGHRFAGLATPYLVLVLIVSTGFGILAAVLAAAGLRSLWLMGAEGGHDALKALIFAALPLVIGGLAVERYLSMPVIYDVSTDPVSAPDWLKTPSADQIWLKRVPVTPGDREKQLEAYPELTGRRYDGAIDRVLEAVKKVARMNGIRITRAEGDSMPTRDPEDKPAAKSQADNGAIPDAAPDIVPVPTPRPYDDDVAQLIRRANGVTLQGEKRTLVLGLRFDVIIRLREEAETTFVDVRVASRYGPSDLGFSADIADDYLKALDAELLGIAAGS</sequence>
<gene>
    <name evidence="3" type="ORF">GGQ67_003148</name>
</gene>
<protein>
    <recommendedName>
        <fullName evidence="5">DUF1499 domain-containing protein</fullName>
    </recommendedName>
</protein>
<reference evidence="3 4" key="1">
    <citation type="submission" date="2020-08" db="EMBL/GenBank/DDBJ databases">
        <title>Genomic Encyclopedia of Type Strains, Phase IV (KMG-IV): sequencing the most valuable type-strain genomes for metagenomic binning, comparative biology and taxonomic classification.</title>
        <authorList>
            <person name="Goeker M."/>
        </authorList>
    </citation>
    <scope>NUCLEOTIDE SEQUENCE [LARGE SCALE GENOMIC DNA]</scope>
    <source>
        <strain evidence="3 4">DSM 26575</strain>
    </source>
</reference>
<feature type="transmembrane region" description="Helical" evidence="2">
    <location>
        <begin position="81"/>
        <end position="98"/>
    </location>
</feature>
<keyword evidence="2" id="KW-0812">Transmembrane</keyword>
<dbReference type="Proteomes" id="UP000582090">
    <property type="component" value="Unassembled WGS sequence"/>
</dbReference>
<evidence type="ECO:0000313" key="3">
    <source>
        <dbReference type="EMBL" id="MBB3965475.1"/>
    </source>
</evidence>
<organism evidence="3 4">
    <name type="scientific">Rhizobium metallidurans</name>
    <dbReference type="NCBI Taxonomy" id="1265931"/>
    <lineage>
        <taxon>Bacteria</taxon>
        <taxon>Pseudomonadati</taxon>
        <taxon>Pseudomonadota</taxon>
        <taxon>Alphaproteobacteria</taxon>
        <taxon>Hyphomicrobiales</taxon>
        <taxon>Rhizobiaceae</taxon>
        <taxon>Rhizobium/Agrobacterium group</taxon>
        <taxon>Rhizobium</taxon>
    </lineage>
</organism>
<keyword evidence="4" id="KW-1185">Reference proteome</keyword>
<dbReference type="InterPro" id="IPR010865">
    <property type="entry name" value="DUF1499"/>
</dbReference>
<dbReference type="AlphaFoldDB" id="A0A7W6CQS0"/>
<dbReference type="Pfam" id="PF07386">
    <property type="entry name" value="DUF1499"/>
    <property type="match status" value="1"/>
</dbReference>
<dbReference type="EMBL" id="JACIDW010000010">
    <property type="protein sequence ID" value="MBB3965475.1"/>
    <property type="molecule type" value="Genomic_DNA"/>
</dbReference>
<evidence type="ECO:0000313" key="4">
    <source>
        <dbReference type="Proteomes" id="UP000582090"/>
    </source>
</evidence>
<name>A0A7W6CQS0_9HYPH</name>
<evidence type="ECO:0000256" key="2">
    <source>
        <dbReference type="SAM" id="Phobius"/>
    </source>
</evidence>
<evidence type="ECO:0000256" key="1">
    <source>
        <dbReference type="SAM" id="MobiDB-lite"/>
    </source>
</evidence>
<comment type="caution">
    <text evidence="3">The sequence shown here is derived from an EMBL/GenBank/DDBJ whole genome shotgun (WGS) entry which is preliminary data.</text>
</comment>
<feature type="region of interest" description="Disordered" evidence="1">
    <location>
        <begin position="179"/>
        <end position="220"/>
    </location>
</feature>